<feature type="chain" id="PRO_5042873379" description="Odorant binding protein" evidence="1">
    <location>
        <begin position="28"/>
        <end position="191"/>
    </location>
</feature>
<organism evidence="2 3">
    <name type="scientific">Gryllus longicercus</name>
    <dbReference type="NCBI Taxonomy" id="2509291"/>
    <lineage>
        <taxon>Eukaryota</taxon>
        <taxon>Metazoa</taxon>
        <taxon>Ecdysozoa</taxon>
        <taxon>Arthropoda</taxon>
        <taxon>Hexapoda</taxon>
        <taxon>Insecta</taxon>
        <taxon>Pterygota</taxon>
        <taxon>Neoptera</taxon>
        <taxon>Polyneoptera</taxon>
        <taxon>Orthoptera</taxon>
        <taxon>Ensifera</taxon>
        <taxon>Gryllidea</taxon>
        <taxon>Grylloidea</taxon>
        <taxon>Gryllidae</taxon>
        <taxon>Gryllinae</taxon>
        <taxon>Gryllus</taxon>
    </lineage>
</organism>
<name>A0AAN9VZ54_9ORTH</name>
<evidence type="ECO:0000256" key="1">
    <source>
        <dbReference type="SAM" id="SignalP"/>
    </source>
</evidence>
<evidence type="ECO:0008006" key="4">
    <source>
        <dbReference type="Google" id="ProtNLM"/>
    </source>
</evidence>
<evidence type="ECO:0000313" key="2">
    <source>
        <dbReference type="EMBL" id="KAK7870860.1"/>
    </source>
</evidence>
<comment type="caution">
    <text evidence="2">The sequence shown here is derived from an EMBL/GenBank/DDBJ whole genome shotgun (WGS) entry which is preliminary data.</text>
</comment>
<proteinExistence type="predicted"/>
<keyword evidence="1" id="KW-0732">Signal</keyword>
<accession>A0AAN9VZ54</accession>
<dbReference type="AlphaFoldDB" id="A0AAN9VZ54"/>
<dbReference type="EMBL" id="JAZDUA010000050">
    <property type="protein sequence ID" value="KAK7870860.1"/>
    <property type="molecule type" value="Genomic_DNA"/>
</dbReference>
<sequence length="191" mass="21896">MCKMRFGFIATVHILAWLFVVANGVNAEQNQGQMIDPVKKCLQLPEFENATEPWPGYPDDASLDNMCLVRCVLEELNLIVDRKIDCKASARVLDIDIKAMRKYKLDINETSWRKGSEMCCLDATEGEFSVEASNNSTRVPNDYEDLCMRAHFLWHCEFQAMCQSIPQEQLESLKKGTWRIGAIDKRRVGQK</sequence>
<reference evidence="2 3" key="1">
    <citation type="submission" date="2024-03" db="EMBL/GenBank/DDBJ databases">
        <title>The genome assembly and annotation of the cricket Gryllus longicercus Weissman &amp; Gray.</title>
        <authorList>
            <person name="Szrajer S."/>
            <person name="Gray D."/>
            <person name="Ylla G."/>
        </authorList>
    </citation>
    <scope>NUCLEOTIDE SEQUENCE [LARGE SCALE GENOMIC DNA]</scope>
    <source>
        <strain evidence="2">DAG 2021-001</strain>
        <tissue evidence="2">Whole body minus gut</tissue>
    </source>
</reference>
<feature type="signal peptide" evidence="1">
    <location>
        <begin position="1"/>
        <end position="27"/>
    </location>
</feature>
<evidence type="ECO:0000313" key="3">
    <source>
        <dbReference type="Proteomes" id="UP001378592"/>
    </source>
</evidence>
<keyword evidence="3" id="KW-1185">Reference proteome</keyword>
<dbReference type="Proteomes" id="UP001378592">
    <property type="component" value="Unassembled WGS sequence"/>
</dbReference>
<protein>
    <recommendedName>
        <fullName evidence="4">Odorant binding protein</fullName>
    </recommendedName>
</protein>
<gene>
    <name evidence="2" type="ORF">R5R35_011247</name>
</gene>